<evidence type="ECO:0000256" key="1">
    <source>
        <dbReference type="SAM" id="Phobius"/>
    </source>
</evidence>
<evidence type="ECO:0000313" key="3">
    <source>
        <dbReference type="Proteomes" id="UP000316360"/>
    </source>
</evidence>
<dbReference type="InterPro" id="IPR012902">
    <property type="entry name" value="N_methyl_site"/>
</dbReference>
<dbReference type="Proteomes" id="UP000316360">
    <property type="component" value="Unassembled WGS sequence"/>
</dbReference>
<accession>A0A523RZ19</accession>
<sequence>MKLFSLNSESGFSLIEVLIALLILSIVIAGGGLFFFYARCAIVREGHRRVALQTASQKIEELKATSYEKILESMPFPKEEVDNLPSGNTITTEIEDLGGYLEATVTVSWQNNSPQKVSLVTLIASR</sequence>
<keyword evidence="1" id="KW-1133">Transmembrane helix</keyword>
<comment type="caution">
    <text evidence="2">The sequence shown here is derived from an EMBL/GenBank/DDBJ whole genome shotgun (WGS) entry which is preliminary data.</text>
</comment>
<dbReference type="Pfam" id="PF07963">
    <property type="entry name" value="N_methyl"/>
    <property type="match status" value="1"/>
</dbReference>
<keyword evidence="1" id="KW-0472">Membrane</keyword>
<dbReference type="AlphaFoldDB" id="A0A523RZ19"/>
<dbReference type="NCBIfam" id="TIGR02532">
    <property type="entry name" value="IV_pilin_GFxxxE"/>
    <property type="match status" value="1"/>
</dbReference>
<feature type="transmembrane region" description="Helical" evidence="1">
    <location>
        <begin position="12"/>
        <end position="38"/>
    </location>
</feature>
<reference evidence="2 3" key="1">
    <citation type="submission" date="2019-03" db="EMBL/GenBank/DDBJ databases">
        <title>Metabolic potential of uncultured bacteria and archaea associated with petroleum seepage in deep-sea sediments.</title>
        <authorList>
            <person name="Dong X."/>
            <person name="Hubert C."/>
        </authorList>
    </citation>
    <scope>NUCLEOTIDE SEQUENCE [LARGE SCALE GENOMIC DNA]</scope>
    <source>
        <strain evidence="2">E44_bin7</strain>
    </source>
</reference>
<proteinExistence type="predicted"/>
<gene>
    <name evidence="2" type="ORF">E3J84_03345</name>
</gene>
<keyword evidence="1" id="KW-0812">Transmembrane</keyword>
<evidence type="ECO:0000313" key="2">
    <source>
        <dbReference type="EMBL" id="TET11030.1"/>
    </source>
</evidence>
<dbReference type="EMBL" id="SOKJ01000185">
    <property type="protein sequence ID" value="TET11030.1"/>
    <property type="molecule type" value="Genomic_DNA"/>
</dbReference>
<protein>
    <submittedName>
        <fullName evidence="2">Type II secretion system protein</fullName>
    </submittedName>
</protein>
<name>A0A523RZ19_UNCAE</name>
<organism evidence="2 3">
    <name type="scientific">Aerophobetes bacterium</name>
    <dbReference type="NCBI Taxonomy" id="2030807"/>
    <lineage>
        <taxon>Bacteria</taxon>
        <taxon>Candidatus Aerophobota</taxon>
    </lineage>
</organism>